<evidence type="ECO:0000259" key="7">
    <source>
        <dbReference type="Pfam" id="PF02838"/>
    </source>
</evidence>
<dbReference type="PANTHER" id="PTHR22600:SF57">
    <property type="entry name" value="BETA-N-ACETYLHEXOSAMINIDASE"/>
    <property type="match status" value="1"/>
</dbReference>
<dbReference type="Gene3D" id="3.30.379.10">
    <property type="entry name" value="Chitobiase/beta-hexosaminidase domain 2-like"/>
    <property type="match status" value="1"/>
</dbReference>
<gene>
    <name evidence="8" type="ORF">ACEZDB_06615</name>
</gene>
<dbReference type="PRINTS" id="PR00738">
    <property type="entry name" value="GLHYDRLASE20"/>
</dbReference>
<comment type="similarity">
    <text evidence="2">Belongs to the glycosyl hydrolase 20 family.</text>
</comment>
<dbReference type="Gene3D" id="3.20.20.80">
    <property type="entry name" value="Glycosidases"/>
    <property type="match status" value="1"/>
</dbReference>
<keyword evidence="5" id="KW-0326">Glycosidase</keyword>
<protein>
    <recommendedName>
        <fullName evidence="3">beta-N-acetylhexosaminidase</fullName>
        <ecNumber evidence="3">3.2.1.52</ecNumber>
    </recommendedName>
</protein>
<name>A0ABV6WWB1_9ACTN</name>
<proteinExistence type="inferred from homology"/>
<dbReference type="Pfam" id="PF00728">
    <property type="entry name" value="Glyco_hydro_20"/>
    <property type="match status" value="1"/>
</dbReference>
<dbReference type="EC" id="3.2.1.52" evidence="3"/>
<dbReference type="InterPro" id="IPR017853">
    <property type="entry name" value="GH"/>
</dbReference>
<dbReference type="EMBL" id="JBHEZY010000002">
    <property type="protein sequence ID" value="MFC1430335.1"/>
    <property type="molecule type" value="Genomic_DNA"/>
</dbReference>
<dbReference type="SUPFAM" id="SSF51445">
    <property type="entry name" value="(Trans)glycosidases"/>
    <property type="match status" value="1"/>
</dbReference>
<sequence>MIIPRPAAVERHAGRFTLDQGVRLSVGPGAERPAALLREYFGVQNETGDDTGGDTAGVDTTAPTSTIRLALVPDQAGGPEQYTLTVRPESVTLTAPTAAGLFHGVQTLRQLLEDEHHWPALTLTDHPLLPWRGFMLDVCRHFMPLPYLRQLVDRIAFHKLNVLHLHLTDDQGWRMEIEGHPRLTEVGAWRTESMVGPAGSTRYDGVPHGGYYTQRELRDLVEYAADRGVTVVPEIEMPGHVRALLAAYPELGNHPERPQPVWTGWGVSEDILGVSDATLDLCREVLDQVRQVFPSEYIHIGGEECPTVQWERSPAAQDRARELGLAEPAELRSWFLKEMRDFLATRGRRSICWDESGHAVGSLPRDITVLPWRDAAHGAEAVQRGHRVIMAPHRFTYLDYQQHDHPQEPPGQPGYRVTLADIHAFDPLDGGLPVSDGDSPGVLGAQAQLWTEFAPTPAHVDYLLFPRLCAFAEVAWSGNGDYTEFLERLQPHYARLRALGIRPAAVEWTERPELAGRMQR</sequence>
<evidence type="ECO:0000256" key="4">
    <source>
        <dbReference type="ARBA" id="ARBA00022801"/>
    </source>
</evidence>
<evidence type="ECO:0000259" key="6">
    <source>
        <dbReference type="Pfam" id="PF00728"/>
    </source>
</evidence>
<accession>A0ABV6WWB1</accession>
<dbReference type="InterPro" id="IPR029018">
    <property type="entry name" value="Hex-like_dom2"/>
</dbReference>
<dbReference type="CDD" id="cd06563">
    <property type="entry name" value="GH20_chitobiase-like"/>
    <property type="match status" value="1"/>
</dbReference>
<evidence type="ECO:0000256" key="2">
    <source>
        <dbReference type="ARBA" id="ARBA00006285"/>
    </source>
</evidence>
<feature type="domain" description="Glycoside hydrolase family 20 catalytic" evidence="6">
    <location>
        <begin position="130"/>
        <end position="478"/>
    </location>
</feature>
<evidence type="ECO:0000313" key="9">
    <source>
        <dbReference type="Proteomes" id="UP001592530"/>
    </source>
</evidence>
<organism evidence="8 9">
    <name type="scientific">Streptacidiphilus alkalitolerans</name>
    <dbReference type="NCBI Taxonomy" id="3342712"/>
    <lineage>
        <taxon>Bacteria</taxon>
        <taxon>Bacillati</taxon>
        <taxon>Actinomycetota</taxon>
        <taxon>Actinomycetes</taxon>
        <taxon>Kitasatosporales</taxon>
        <taxon>Streptomycetaceae</taxon>
        <taxon>Streptacidiphilus</taxon>
    </lineage>
</organism>
<comment type="caution">
    <text evidence="8">The sequence shown here is derived from an EMBL/GenBank/DDBJ whole genome shotgun (WGS) entry which is preliminary data.</text>
</comment>
<dbReference type="PANTHER" id="PTHR22600">
    <property type="entry name" value="BETA-HEXOSAMINIDASE"/>
    <property type="match status" value="1"/>
</dbReference>
<feature type="domain" description="Beta-hexosaminidase bacterial type N-terminal" evidence="7">
    <location>
        <begin position="2"/>
        <end position="126"/>
    </location>
</feature>
<dbReference type="InterPro" id="IPR015882">
    <property type="entry name" value="HEX_bac_N"/>
</dbReference>
<evidence type="ECO:0000256" key="5">
    <source>
        <dbReference type="ARBA" id="ARBA00023295"/>
    </source>
</evidence>
<dbReference type="InterPro" id="IPR025705">
    <property type="entry name" value="Beta_hexosaminidase_sua/sub"/>
</dbReference>
<dbReference type="PIRSF" id="PIRSF001093">
    <property type="entry name" value="B-hxosamndse_ab_euk"/>
    <property type="match status" value="1"/>
</dbReference>
<evidence type="ECO:0000313" key="8">
    <source>
        <dbReference type="EMBL" id="MFC1430335.1"/>
    </source>
</evidence>
<dbReference type="Proteomes" id="UP001592530">
    <property type="component" value="Unassembled WGS sequence"/>
</dbReference>
<evidence type="ECO:0000256" key="3">
    <source>
        <dbReference type="ARBA" id="ARBA00012663"/>
    </source>
</evidence>
<keyword evidence="4" id="KW-0378">Hydrolase</keyword>
<reference evidence="8 9" key="1">
    <citation type="submission" date="2024-09" db="EMBL/GenBank/DDBJ databases">
        <authorList>
            <person name="Lee S.D."/>
        </authorList>
    </citation>
    <scope>NUCLEOTIDE SEQUENCE [LARGE SCALE GENOMIC DNA]</scope>
    <source>
        <strain evidence="8 9">N1-3</strain>
    </source>
</reference>
<evidence type="ECO:0000256" key="1">
    <source>
        <dbReference type="ARBA" id="ARBA00001231"/>
    </source>
</evidence>
<dbReference type="SUPFAM" id="SSF55545">
    <property type="entry name" value="beta-N-acetylhexosaminidase-like domain"/>
    <property type="match status" value="1"/>
</dbReference>
<dbReference type="Pfam" id="PF02838">
    <property type="entry name" value="Glyco_hydro_20b"/>
    <property type="match status" value="1"/>
</dbReference>
<dbReference type="RefSeq" id="WP_380549792.1">
    <property type="nucleotide sequence ID" value="NZ_JBHEZY010000002.1"/>
</dbReference>
<comment type="catalytic activity">
    <reaction evidence="1">
        <text>Hydrolysis of terminal non-reducing N-acetyl-D-hexosamine residues in N-acetyl-beta-D-hexosaminides.</text>
        <dbReference type="EC" id="3.2.1.52"/>
    </reaction>
</comment>
<dbReference type="InterPro" id="IPR015883">
    <property type="entry name" value="Glyco_hydro_20_cat"/>
</dbReference>